<sequence>MDLAGNPSTSGAGADTASVEKTLEKYRQRRRQLEMEDEAARQAHAMAVLAEDAAIVLGA</sequence>
<gene>
    <name evidence="1" type="ORF">LPJ66_007800</name>
</gene>
<evidence type="ECO:0000313" key="2">
    <source>
        <dbReference type="Proteomes" id="UP001150581"/>
    </source>
</evidence>
<protein>
    <submittedName>
        <fullName evidence="1">Uncharacterized protein</fullName>
    </submittedName>
</protein>
<reference evidence="1" key="1">
    <citation type="submission" date="2022-07" db="EMBL/GenBank/DDBJ databases">
        <title>Phylogenomic reconstructions and comparative analyses of Kickxellomycotina fungi.</title>
        <authorList>
            <person name="Reynolds N.K."/>
            <person name="Stajich J.E."/>
            <person name="Barry K."/>
            <person name="Grigoriev I.V."/>
            <person name="Crous P."/>
            <person name="Smith M.E."/>
        </authorList>
    </citation>
    <scope>NUCLEOTIDE SEQUENCE</scope>
    <source>
        <strain evidence="1">Benny 63K</strain>
    </source>
</reference>
<keyword evidence="2" id="KW-1185">Reference proteome</keyword>
<dbReference type="EMBL" id="JANBPG010001457">
    <property type="protein sequence ID" value="KAJ1889870.1"/>
    <property type="molecule type" value="Genomic_DNA"/>
</dbReference>
<dbReference type="Proteomes" id="UP001150581">
    <property type="component" value="Unassembled WGS sequence"/>
</dbReference>
<name>A0ACC1IE06_9FUNG</name>
<feature type="non-terminal residue" evidence="1">
    <location>
        <position position="59"/>
    </location>
</feature>
<organism evidence="1 2">
    <name type="scientific">Kickxella alabastrina</name>
    <dbReference type="NCBI Taxonomy" id="61397"/>
    <lineage>
        <taxon>Eukaryota</taxon>
        <taxon>Fungi</taxon>
        <taxon>Fungi incertae sedis</taxon>
        <taxon>Zoopagomycota</taxon>
        <taxon>Kickxellomycotina</taxon>
        <taxon>Kickxellomycetes</taxon>
        <taxon>Kickxellales</taxon>
        <taxon>Kickxellaceae</taxon>
        <taxon>Kickxella</taxon>
    </lineage>
</organism>
<evidence type="ECO:0000313" key="1">
    <source>
        <dbReference type="EMBL" id="KAJ1889870.1"/>
    </source>
</evidence>
<proteinExistence type="predicted"/>
<comment type="caution">
    <text evidence="1">The sequence shown here is derived from an EMBL/GenBank/DDBJ whole genome shotgun (WGS) entry which is preliminary data.</text>
</comment>
<accession>A0ACC1IE06</accession>